<dbReference type="InterPro" id="IPR006175">
    <property type="entry name" value="YjgF/YER057c/UK114"/>
</dbReference>
<dbReference type="InterPro" id="IPR019897">
    <property type="entry name" value="RidA_CS"/>
</dbReference>
<dbReference type="PANTHER" id="PTHR11803">
    <property type="entry name" value="2-IMINOBUTANOATE/2-IMINOPROPANOATE DEAMINASE RIDA"/>
    <property type="match status" value="1"/>
</dbReference>
<comment type="similarity">
    <text evidence="1">Belongs to the RutC family.</text>
</comment>
<protein>
    <submittedName>
        <fullName evidence="2">Endoribonuclease L-PSP</fullName>
    </submittedName>
</protein>
<dbReference type="GO" id="GO:0019239">
    <property type="term" value="F:deaminase activity"/>
    <property type="evidence" value="ECO:0000318"/>
    <property type="project" value="GO_Central"/>
</dbReference>
<dbReference type="Gene3D" id="3.30.1330.40">
    <property type="entry name" value="RutC-like"/>
    <property type="match status" value="1"/>
</dbReference>
<dbReference type="PATRIC" id="fig|243231.5.peg.2266"/>
<evidence type="ECO:0000313" key="3">
    <source>
        <dbReference type="Proteomes" id="UP000000577"/>
    </source>
</evidence>
<dbReference type="InterPro" id="IPR035959">
    <property type="entry name" value="RutC-like_sf"/>
</dbReference>
<dbReference type="PANTHER" id="PTHR11803:SF39">
    <property type="entry name" value="2-IMINOBUTANOATE_2-IMINOPROPANOATE DEAMINASE"/>
    <property type="match status" value="1"/>
</dbReference>
<sequence length="126" mass="13069">MKEIVATEQAPKAIGPYSQAVRAGGFLFLSGQIPLDPATGEMVDGDITVQTMRVMDNMAAVLAEAGLGFDAIVKTTIFLADLADFAAVNGVYGSRFAAAPPARSTVEVKGLPRGALVEIEAIALCQ</sequence>
<keyword evidence="3" id="KW-1185">Reference proteome</keyword>
<accession>Q74AW4</accession>
<dbReference type="EnsemblBacteria" id="AAR35611">
    <property type="protein sequence ID" value="AAR35611"/>
    <property type="gene ID" value="GSU2235"/>
</dbReference>
<dbReference type="KEGG" id="gsu:GSU2235"/>
<evidence type="ECO:0000313" key="2">
    <source>
        <dbReference type="EMBL" id="AAR35611.1"/>
    </source>
</evidence>
<evidence type="ECO:0000256" key="1">
    <source>
        <dbReference type="ARBA" id="ARBA00010552"/>
    </source>
</evidence>
<dbReference type="FunCoup" id="Q74AW4">
    <property type="interactions" value="481"/>
</dbReference>
<dbReference type="HOGENOM" id="CLU_100715_7_3_7"/>
<dbReference type="RefSeq" id="WP_010942875.1">
    <property type="nucleotide sequence ID" value="NC_002939.5"/>
</dbReference>
<dbReference type="EMBL" id="AE017180">
    <property type="protein sequence ID" value="AAR35611.1"/>
    <property type="molecule type" value="Genomic_DNA"/>
</dbReference>
<dbReference type="GO" id="GO:0005829">
    <property type="term" value="C:cytosol"/>
    <property type="evidence" value="ECO:0000318"/>
    <property type="project" value="GO_Central"/>
</dbReference>
<dbReference type="AlphaFoldDB" id="Q74AW4"/>
<dbReference type="STRING" id="243231.GSU2235"/>
<dbReference type="CDD" id="cd00448">
    <property type="entry name" value="YjgF_YER057c_UK114_family"/>
    <property type="match status" value="1"/>
</dbReference>
<dbReference type="NCBIfam" id="TIGR00004">
    <property type="entry name" value="Rid family detoxifying hydrolase"/>
    <property type="match status" value="1"/>
</dbReference>
<proteinExistence type="inferred from homology"/>
<dbReference type="OrthoDB" id="9808943at2"/>
<reference evidence="2 3" key="2">
    <citation type="journal article" date="2012" name="BMC Genomics">
        <title>Comparative genomic analysis of Geobacter sulfurreducens KN400, a strain with enhanced capacity for extracellular electron transfer and electricity production.</title>
        <authorList>
            <person name="Butler J.E."/>
            <person name="Young N.D."/>
            <person name="Aklujkar M."/>
            <person name="Lovley D.R."/>
        </authorList>
    </citation>
    <scope>NUCLEOTIDE SEQUENCE [LARGE SCALE GENOMIC DNA]</scope>
    <source>
        <strain evidence="3">ATCC 51573 / DSM 12127 / PCA</strain>
    </source>
</reference>
<dbReference type="eggNOG" id="COG0251">
    <property type="taxonomic scope" value="Bacteria"/>
</dbReference>
<reference evidence="2 3" key="1">
    <citation type="journal article" date="2003" name="Science">
        <title>Genome of Geobacter sulfurreducens: metal reduction in subsurface environments.</title>
        <authorList>
            <person name="Methe B.A."/>
            <person name="Nelson K.E."/>
            <person name="Eisen J.A."/>
            <person name="Paulsen I.T."/>
            <person name="Nelson W."/>
            <person name="Heidelberg J.F."/>
            <person name="Wu D."/>
            <person name="Wu M."/>
            <person name="Ward N."/>
            <person name="Beanan M.J."/>
            <person name="Dodson R.J."/>
            <person name="Madupu R."/>
            <person name="Brinkac L.M."/>
            <person name="Daugherty S.C."/>
            <person name="DeBoy R.T."/>
            <person name="Durkin A.S."/>
            <person name="Gwinn M."/>
            <person name="Kolonay J.F."/>
            <person name="Sullivan S.A."/>
            <person name="Haft D.H."/>
            <person name="Selengut J."/>
            <person name="Davidsen T.M."/>
            <person name="Zafar N."/>
            <person name="White O."/>
            <person name="Tran B."/>
            <person name="Romero C."/>
            <person name="Forberger H.A."/>
            <person name="Weidman J."/>
            <person name="Khouri H."/>
            <person name="Feldblyum T.V."/>
            <person name="Utterback T.R."/>
            <person name="Van Aken S.E."/>
            <person name="Lovley D.R."/>
            <person name="Fraser C.M."/>
        </authorList>
    </citation>
    <scope>NUCLEOTIDE SEQUENCE [LARGE SCALE GENOMIC DNA]</scope>
    <source>
        <strain evidence="3">ATCC 51573 / DSM 12127 / PCA</strain>
    </source>
</reference>
<dbReference type="FunFam" id="3.30.1330.40:FF:000001">
    <property type="entry name" value="L-PSP family endoribonuclease"/>
    <property type="match status" value="1"/>
</dbReference>
<dbReference type="InterPro" id="IPR006056">
    <property type="entry name" value="RidA"/>
</dbReference>
<organism evidence="2 3">
    <name type="scientific">Geobacter sulfurreducens (strain ATCC 51573 / DSM 12127 / PCA)</name>
    <dbReference type="NCBI Taxonomy" id="243231"/>
    <lineage>
        <taxon>Bacteria</taxon>
        <taxon>Pseudomonadati</taxon>
        <taxon>Thermodesulfobacteriota</taxon>
        <taxon>Desulfuromonadia</taxon>
        <taxon>Geobacterales</taxon>
        <taxon>Geobacteraceae</taxon>
        <taxon>Geobacter</taxon>
    </lineage>
</organism>
<dbReference type="InParanoid" id="Q74AW4"/>
<dbReference type="Pfam" id="PF01042">
    <property type="entry name" value="Ribonuc_L-PSP"/>
    <property type="match status" value="1"/>
</dbReference>
<name>Q74AW4_GEOSL</name>
<gene>
    <name evidence="2" type="ordered locus">GSU2235</name>
</gene>
<dbReference type="Proteomes" id="UP000000577">
    <property type="component" value="Chromosome"/>
</dbReference>
<dbReference type="SMR" id="Q74AW4"/>
<dbReference type="PROSITE" id="PS01094">
    <property type="entry name" value="UPF0076"/>
    <property type="match status" value="1"/>
</dbReference>
<dbReference type="SUPFAM" id="SSF55298">
    <property type="entry name" value="YjgF-like"/>
    <property type="match status" value="1"/>
</dbReference>